<proteinExistence type="inferred from homology"/>
<dbReference type="Proteomes" id="UP000184356">
    <property type="component" value="Unassembled WGS sequence"/>
</dbReference>
<dbReference type="InterPro" id="IPR001338">
    <property type="entry name" value="Class_I_Hydrophobin"/>
</dbReference>
<dbReference type="GO" id="GO:0031160">
    <property type="term" value="C:spore wall"/>
    <property type="evidence" value="ECO:0007669"/>
    <property type="project" value="UniProtKB-SubCell"/>
</dbReference>
<feature type="signal peptide" evidence="6">
    <location>
        <begin position="1"/>
        <end position="15"/>
    </location>
</feature>
<dbReference type="AlphaFoldDB" id="A0A1L9TIC9"/>
<dbReference type="Pfam" id="PF01185">
    <property type="entry name" value="Hydrophobin"/>
    <property type="match status" value="1"/>
</dbReference>
<evidence type="ECO:0000313" key="7">
    <source>
        <dbReference type="EMBL" id="OJJ59169.1"/>
    </source>
</evidence>
<keyword evidence="8" id="KW-1185">Reference proteome</keyword>
<feature type="chain" id="PRO_5011978990" description="Hydrophobin" evidence="6">
    <location>
        <begin position="16"/>
        <end position="143"/>
    </location>
</feature>
<dbReference type="VEuPathDB" id="FungiDB:ASPSYDRAFT_89883"/>
<accession>A0A1L9TIC9</accession>
<dbReference type="GeneID" id="63768311"/>
<evidence type="ECO:0000256" key="6">
    <source>
        <dbReference type="SAM" id="SignalP"/>
    </source>
</evidence>
<dbReference type="GO" id="GO:0005199">
    <property type="term" value="F:structural constituent of cell wall"/>
    <property type="evidence" value="ECO:0007669"/>
    <property type="project" value="InterPro"/>
</dbReference>
<organism evidence="7 8">
    <name type="scientific">Aspergillus sydowii CBS 593.65</name>
    <dbReference type="NCBI Taxonomy" id="1036612"/>
    <lineage>
        <taxon>Eukaryota</taxon>
        <taxon>Fungi</taxon>
        <taxon>Dikarya</taxon>
        <taxon>Ascomycota</taxon>
        <taxon>Pezizomycotina</taxon>
        <taxon>Eurotiomycetes</taxon>
        <taxon>Eurotiomycetidae</taxon>
        <taxon>Eurotiales</taxon>
        <taxon>Aspergillaceae</taxon>
        <taxon>Aspergillus</taxon>
        <taxon>Aspergillus subgen. Nidulantes</taxon>
    </lineage>
</organism>
<evidence type="ECO:0000256" key="4">
    <source>
        <dbReference type="ARBA" id="ARBA00093443"/>
    </source>
</evidence>
<keyword evidence="5" id="KW-0134">Cell wall</keyword>
<evidence type="ECO:0000313" key="8">
    <source>
        <dbReference type="Proteomes" id="UP000184356"/>
    </source>
</evidence>
<evidence type="ECO:0000256" key="2">
    <source>
        <dbReference type="ARBA" id="ARBA00023157"/>
    </source>
</evidence>
<dbReference type="EMBL" id="KV878586">
    <property type="protein sequence ID" value="OJJ59169.1"/>
    <property type="molecule type" value="Genomic_DNA"/>
</dbReference>
<dbReference type="RefSeq" id="XP_040702975.1">
    <property type="nucleotide sequence ID" value="XM_040852238.1"/>
</dbReference>
<evidence type="ECO:0000256" key="1">
    <source>
        <dbReference type="ARBA" id="ARBA00022969"/>
    </source>
</evidence>
<keyword evidence="5" id="KW-0964">Secreted</keyword>
<comment type="subcellular location">
    <subcellularLocation>
        <location evidence="5">Secreted</location>
        <location evidence="5">Cell wall</location>
    </subcellularLocation>
    <subcellularLocation>
        <location evidence="4">Spore wall</location>
    </subcellularLocation>
</comment>
<dbReference type="CDD" id="cd23507">
    <property type="entry name" value="hydrophobin_I"/>
    <property type="match status" value="1"/>
</dbReference>
<dbReference type="GO" id="GO:0030435">
    <property type="term" value="P:sporulation resulting in formation of a cellular spore"/>
    <property type="evidence" value="ECO:0007669"/>
    <property type="project" value="UniProtKB-KW"/>
</dbReference>
<keyword evidence="1" id="KW-0749">Sporulation</keyword>
<gene>
    <name evidence="7" type="ORF">ASPSYDRAFT_89883</name>
</gene>
<dbReference type="SMART" id="SM00075">
    <property type="entry name" value="HYDRO"/>
    <property type="match status" value="1"/>
</dbReference>
<dbReference type="GO" id="GO:0009277">
    <property type="term" value="C:fungal-type cell wall"/>
    <property type="evidence" value="ECO:0007669"/>
    <property type="project" value="InterPro"/>
</dbReference>
<comment type="similarity">
    <text evidence="5">Belongs to the fungal hydrophobin family.</text>
</comment>
<keyword evidence="3" id="KW-0183">Conidiation</keyword>
<evidence type="ECO:0000256" key="3">
    <source>
        <dbReference type="ARBA" id="ARBA00023321"/>
    </source>
</evidence>
<reference evidence="8" key="1">
    <citation type="journal article" date="2017" name="Genome Biol.">
        <title>Comparative genomics reveals high biological diversity and specific adaptations in the industrially and medically important fungal genus Aspergillus.</title>
        <authorList>
            <person name="de Vries R.P."/>
            <person name="Riley R."/>
            <person name="Wiebenga A."/>
            <person name="Aguilar-Osorio G."/>
            <person name="Amillis S."/>
            <person name="Uchima C.A."/>
            <person name="Anderluh G."/>
            <person name="Asadollahi M."/>
            <person name="Askin M."/>
            <person name="Barry K."/>
            <person name="Battaglia E."/>
            <person name="Bayram O."/>
            <person name="Benocci T."/>
            <person name="Braus-Stromeyer S.A."/>
            <person name="Caldana C."/>
            <person name="Canovas D."/>
            <person name="Cerqueira G.C."/>
            <person name="Chen F."/>
            <person name="Chen W."/>
            <person name="Choi C."/>
            <person name="Clum A."/>
            <person name="Dos Santos R.A."/>
            <person name="Damasio A.R."/>
            <person name="Diallinas G."/>
            <person name="Emri T."/>
            <person name="Fekete E."/>
            <person name="Flipphi M."/>
            <person name="Freyberg S."/>
            <person name="Gallo A."/>
            <person name="Gournas C."/>
            <person name="Habgood R."/>
            <person name="Hainaut M."/>
            <person name="Harispe M.L."/>
            <person name="Henrissat B."/>
            <person name="Hilden K.S."/>
            <person name="Hope R."/>
            <person name="Hossain A."/>
            <person name="Karabika E."/>
            <person name="Karaffa L."/>
            <person name="Karanyi Z."/>
            <person name="Krasevec N."/>
            <person name="Kuo A."/>
            <person name="Kusch H."/>
            <person name="LaButti K."/>
            <person name="Lagendijk E.L."/>
            <person name="Lapidus A."/>
            <person name="Levasseur A."/>
            <person name="Lindquist E."/>
            <person name="Lipzen A."/>
            <person name="Logrieco A.F."/>
            <person name="MacCabe A."/>
            <person name="Maekelae M.R."/>
            <person name="Malavazi I."/>
            <person name="Melin P."/>
            <person name="Meyer V."/>
            <person name="Mielnichuk N."/>
            <person name="Miskei M."/>
            <person name="Molnar A.P."/>
            <person name="Mule G."/>
            <person name="Ngan C.Y."/>
            <person name="Orejas M."/>
            <person name="Orosz E."/>
            <person name="Ouedraogo J.P."/>
            <person name="Overkamp K.M."/>
            <person name="Park H.-S."/>
            <person name="Perrone G."/>
            <person name="Piumi F."/>
            <person name="Punt P.J."/>
            <person name="Ram A.F."/>
            <person name="Ramon A."/>
            <person name="Rauscher S."/>
            <person name="Record E."/>
            <person name="Riano-Pachon D.M."/>
            <person name="Robert V."/>
            <person name="Roehrig J."/>
            <person name="Ruller R."/>
            <person name="Salamov A."/>
            <person name="Salih N.S."/>
            <person name="Samson R.A."/>
            <person name="Sandor E."/>
            <person name="Sanguinetti M."/>
            <person name="Schuetze T."/>
            <person name="Sepcic K."/>
            <person name="Shelest E."/>
            <person name="Sherlock G."/>
            <person name="Sophianopoulou V."/>
            <person name="Squina F.M."/>
            <person name="Sun H."/>
            <person name="Susca A."/>
            <person name="Todd R.B."/>
            <person name="Tsang A."/>
            <person name="Unkles S.E."/>
            <person name="van de Wiele N."/>
            <person name="van Rossen-Uffink D."/>
            <person name="Oliveira J.V."/>
            <person name="Vesth T.C."/>
            <person name="Visser J."/>
            <person name="Yu J.-H."/>
            <person name="Zhou M."/>
            <person name="Andersen M.R."/>
            <person name="Archer D.B."/>
            <person name="Baker S.E."/>
            <person name="Benoit I."/>
            <person name="Brakhage A.A."/>
            <person name="Braus G.H."/>
            <person name="Fischer R."/>
            <person name="Frisvad J.C."/>
            <person name="Goldman G.H."/>
            <person name="Houbraken J."/>
            <person name="Oakley B."/>
            <person name="Pocsi I."/>
            <person name="Scazzocchio C."/>
            <person name="Seiboth B."/>
            <person name="vanKuyk P.A."/>
            <person name="Wortman J."/>
            <person name="Dyer P.S."/>
            <person name="Grigoriev I.V."/>
        </authorList>
    </citation>
    <scope>NUCLEOTIDE SEQUENCE [LARGE SCALE GENOMIC DNA]</scope>
    <source>
        <strain evidence="8">CBS 593.65</strain>
    </source>
</reference>
<evidence type="ECO:0000256" key="5">
    <source>
        <dbReference type="RuleBase" id="RU365009"/>
    </source>
</evidence>
<name>A0A1L9TIC9_9EURO</name>
<keyword evidence="5 6" id="KW-0732">Signal</keyword>
<dbReference type="OrthoDB" id="4501659at2759"/>
<protein>
    <recommendedName>
        <fullName evidence="5">Hydrophobin</fullName>
    </recommendedName>
</protein>
<dbReference type="GO" id="GO:0048315">
    <property type="term" value="P:conidium formation"/>
    <property type="evidence" value="ECO:0007669"/>
    <property type="project" value="UniProtKB-KW"/>
</dbReference>
<sequence>MKFLAIAALAATALAIPNGPGYGASNNDYTSQQDIDQEQTITPQSCGKAQLSCCSSEDKTTKVSPQASKDLLNLLGNDALDGLLGNYKGCAPLVDADVLNIPELLKQGQCNNNFACCNQNDSGDINQQGLVNAAIPCIPVKVL</sequence>
<keyword evidence="2 5" id="KW-1015">Disulfide bond</keyword>